<reference evidence="1" key="1">
    <citation type="submission" date="2020-02" db="EMBL/GenBank/DDBJ databases">
        <authorList>
            <person name="Meier V. D."/>
        </authorList>
    </citation>
    <scope>NUCLEOTIDE SEQUENCE</scope>
    <source>
        <strain evidence="1">AVDCRST_MAG48</strain>
    </source>
</reference>
<name>A0A6J4KGC8_9ACTN</name>
<evidence type="ECO:0000313" key="1">
    <source>
        <dbReference type="EMBL" id="CAA9304108.1"/>
    </source>
</evidence>
<dbReference type="AlphaFoldDB" id="A0A6J4KGC8"/>
<sequence length="164" mass="18682">MTGSYTGTTREIWQWVACKWGIDERIVRAQATTESSWQQKMIGDWSKNEKHCAPGHGLGADGRRAACPESFGVLQVRYRYFRGAFPDAIRSTAFNADTAYAVWRACYEGYEHWLEDYSAPGHRYEAGDLWGCVGRWYSGAWYDKSAKRYISCVKGIVQGRPPCD</sequence>
<gene>
    <name evidence="1" type="ORF">AVDCRST_MAG48-1564</name>
</gene>
<proteinExistence type="predicted"/>
<evidence type="ECO:0008006" key="2">
    <source>
        <dbReference type="Google" id="ProtNLM"/>
    </source>
</evidence>
<dbReference type="EMBL" id="CADCTS010000227">
    <property type="protein sequence ID" value="CAA9304108.1"/>
    <property type="molecule type" value="Genomic_DNA"/>
</dbReference>
<protein>
    <recommendedName>
        <fullName evidence="2">Transglycosylase SLT domain-containing protein</fullName>
    </recommendedName>
</protein>
<dbReference type="InterPro" id="IPR023346">
    <property type="entry name" value="Lysozyme-like_dom_sf"/>
</dbReference>
<organism evidence="1">
    <name type="scientific">uncultured Friedmanniella sp</name>
    <dbReference type="NCBI Taxonomy" id="335381"/>
    <lineage>
        <taxon>Bacteria</taxon>
        <taxon>Bacillati</taxon>
        <taxon>Actinomycetota</taxon>
        <taxon>Actinomycetes</taxon>
        <taxon>Propionibacteriales</taxon>
        <taxon>Nocardioidaceae</taxon>
        <taxon>Friedmanniella</taxon>
        <taxon>environmental samples</taxon>
    </lineage>
</organism>
<accession>A0A6J4KGC8</accession>
<dbReference type="SUPFAM" id="SSF53955">
    <property type="entry name" value="Lysozyme-like"/>
    <property type="match status" value="1"/>
</dbReference>